<dbReference type="Pfam" id="PF01329">
    <property type="entry name" value="Pterin_4a"/>
    <property type="match status" value="1"/>
</dbReference>
<evidence type="ECO:0000313" key="6">
    <source>
        <dbReference type="Proteomes" id="UP000034952"/>
    </source>
</evidence>
<dbReference type="Proteomes" id="UP000034952">
    <property type="component" value="Unassembled WGS sequence"/>
</dbReference>
<dbReference type="SUPFAM" id="SSF55248">
    <property type="entry name" value="PCD-like"/>
    <property type="match status" value="1"/>
</dbReference>
<name>A0A0G0BA42_9BACT</name>
<dbReference type="CDD" id="cd00488">
    <property type="entry name" value="PCD_DCoH"/>
    <property type="match status" value="1"/>
</dbReference>
<comment type="catalytic activity">
    <reaction evidence="1">
        <text>(4aS,6R)-4a-hydroxy-L-erythro-5,6,7,8-tetrahydrobiopterin = (6R)-L-erythro-6,7-dihydrobiopterin + H2O</text>
        <dbReference type="Rhea" id="RHEA:11920"/>
        <dbReference type="ChEBI" id="CHEBI:15377"/>
        <dbReference type="ChEBI" id="CHEBI:15642"/>
        <dbReference type="ChEBI" id="CHEBI:43120"/>
        <dbReference type="EC" id="4.2.1.96"/>
    </reaction>
</comment>
<organism evidence="5 6">
    <name type="scientific">Candidatus Nomurabacteria bacterium GW2011_GWE1_35_16</name>
    <dbReference type="NCBI Taxonomy" id="1618761"/>
    <lineage>
        <taxon>Bacteria</taxon>
        <taxon>Candidatus Nomuraibacteriota</taxon>
    </lineage>
</organism>
<dbReference type="GO" id="GO:0008124">
    <property type="term" value="F:4-alpha-hydroxytetrahydrobiopterin dehydratase activity"/>
    <property type="evidence" value="ECO:0007669"/>
    <property type="project" value="UniProtKB-EC"/>
</dbReference>
<dbReference type="Gene3D" id="3.30.1360.20">
    <property type="entry name" value="Transcriptional coactivator/pterin dehydratase"/>
    <property type="match status" value="1"/>
</dbReference>
<comment type="caution">
    <text evidence="5">The sequence shown here is derived from an EMBL/GenBank/DDBJ whole genome shotgun (WGS) entry which is preliminary data.</text>
</comment>
<comment type="similarity">
    <text evidence="2">Belongs to the pterin-4-alpha-carbinolamine dehydratase family.</text>
</comment>
<accession>A0A0G0BA42</accession>
<dbReference type="PANTHER" id="PTHR12599:SF0">
    <property type="entry name" value="PTERIN-4-ALPHA-CARBINOLAMINE DEHYDRATASE"/>
    <property type="match status" value="1"/>
</dbReference>
<gene>
    <name evidence="5" type="ORF">UR64_C0009G0001</name>
</gene>
<dbReference type="GO" id="GO:0006729">
    <property type="term" value="P:tetrahydrobiopterin biosynthetic process"/>
    <property type="evidence" value="ECO:0007669"/>
    <property type="project" value="InterPro"/>
</dbReference>
<evidence type="ECO:0000256" key="4">
    <source>
        <dbReference type="ARBA" id="ARBA00023239"/>
    </source>
</evidence>
<dbReference type="EMBL" id="LBPY01000009">
    <property type="protein sequence ID" value="KKP66298.1"/>
    <property type="molecule type" value="Genomic_DNA"/>
</dbReference>
<evidence type="ECO:0000256" key="3">
    <source>
        <dbReference type="ARBA" id="ARBA00013252"/>
    </source>
</evidence>
<reference evidence="5 6" key="1">
    <citation type="journal article" date="2015" name="Nature">
        <title>rRNA introns, odd ribosomes, and small enigmatic genomes across a large radiation of phyla.</title>
        <authorList>
            <person name="Brown C.T."/>
            <person name="Hug L.A."/>
            <person name="Thomas B.C."/>
            <person name="Sharon I."/>
            <person name="Castelle C.J."/>
            <person name="Singh A."/>
            <person name="Wilkins M.J."/>
            <person name="Williams K.H."/>
            <person name="Banfield J.F."/>
        </authorList>
    </citation>
    <scope>NUCLEOTIDE SEQUENCE [LARGE SCALE GENOMIC DNA]</scope>
</reference>
<sequence length="80" mass="9372">MVKNQWKKENNSLVKTFTFKGFVEAVDFVNKIVPLVEKVQHHPDIEIFSYKKVKVKLTTHEKDKVTARDTSLSKKIDKIK</sequence>
<evidence type="ECO:0000256" key="1">
    <source>
        <dbReference type="ARBA" id="ARBA00001554"/>
    </source>
</evidence>
<dbReference type="PANTHER" id="PTHR12599">
    <property type="entry name" value="PTERIN-4-ALPHA-CARBINOLAMINE DEHYDRATASE"/>
    <property type="match status" value="1"/>
</dbReference>
<keyword evidence="4" id="KW-0456">Lyase</keyword>
<evidence type="ECO:0000256" key="2">
    <source>
        <dbReference type="ARBA" id="ARBA00006472"/>
    </source>
</evidence>
<proteinExistence type="inferred from homology"/>
<protein>
    <recommendedName>
        <fullName evidence="3">4a-hydroxytetrahydrobiopterin dehydratase</fullName>
        <ecNumber evidence="3">4.2.1.96</ecNumber>
    </recommendedName>
</protein>
<dbReference type="InterPro" id="IPR036428">
    <property type="entry name" value="PCD_sf"/>
</dbReference>
<dbReference type="NCBIfam" id="NF002017">
    <property type="entry name" value="PRK00823.1-2"/>
    <property type="match status" value="1"/>
</dbReference>
<evidence type="ECO:0000313" key="5">
    <source>
        <dbReference type="EMBL" id="KKP66298.1"/>
    </source>
</evidence>
<dbReference type="EC" id="4.2.1.96" evidence="3"/>
<dbReference type="AlphaFoldDB" id="A0A0G0BA42"/>
<dbReference type="InterPro" id="IPR001533">
    <property type="entry name" value="Pterin_deHydtase"/>
</dbReference>